<gene>
    <name evidence="3" type="ORF">MVEN_02566200</name>
</gene>
<feature type="region of interest" description="Disordered" evidence="1">
    <location>
        <begin position="268"/>
        <end position="313"/>
    </location>
</feature>
<dbReference type="Proteomes" id="UP000620124">
    <property type="component" value="Unassembled WGS sequence"/>
</dbReference>
<proteinExistence type="predicted"/>
<organism evidence="3 4">
    <name type="scientific">Mycena venus</name>
    <dbReference type="NCBI Taxonomy" id="2733690"/>
    <lineage>
        <taxon>Eukaryota</taxon>
        <taxon>Fungi</taxon>
        <taxon>Dikarya</taxon>
        <taxon>Basidiomycota</taxon>
        <taxon>Agaricomycotina</taxon>
        <taxon>Agaricomycetes</taxon>
        <taxon>Agaricomycetidae</taxon>
        <taxon>Agaricales</taxon>
        <taxon>Marasmiineae</taxon>
        <taxon>Mycenaceae</taxon>
        <taxon>Mycena</taxon>
    </lineage>
</organism>
<comment type="caution">
    <text evidence="3">The sequence shown here is derived from an EMBL/GenBank/DDBJ whole genome shotgun (WGS) entry which is preliminary data.</text>
</comment>
<name>A0A8H6WTR8_9AGAR</name>
<feature type="transmembrane region" description="Helical" evidence="2">
    <location>
        <begin position="138"/>
        <end position="159"/>
    </location>
</feature>
<accession>A0A8H6WTR8</accession>
<keyword evidence="2" id="KW-0472">Membrane</keyword>
<evidence type="ECO:0000256" key="2">
    <source>
        <dbReference type="SAM" id="Phobius"/>
    </source>
</evidence>
<sequence>MHFTTEEFDLLWHWTTGELIATGISLLLYGIYICLFLLSIRTLSRRAAPGRKILIVSSCVMAVFGTITMAIKISIAVISARLVRELVHGQGLKKIEDIQTLEIALNVICIINRGTGSCISDSFFLYRCYVIWGYQRKIVILPTVLILSALTAGVFPTASEAALVVTYYVLAAATNIVLITLTAGRILWVQHHASRFPGDAKLRSRYDTALKLILESGAIYCIWIILLLISFLRNADVHLIGTAFSEQGMNIIPTFTLVYVGLSNSGDPMQENRSRGHSSEPPIAPRMQTTQERDLSQILDIKPSGERMDNEYV</sequence>
<evidence type="ECO:0000313" key="3">
    <source>
        <dbReference type="EMBL" id="KAF7328263.1"/>
    </source>
</evidence>
<reference evidence="3" key="1">
    <citation type="submission" date="2020-05" db="EMBL/GenBank/DDBJ databases">
        <title>Mycena genomes resolve the evolution of fungal bioluminescence.</title>
        <authorList>
            <person name="Tsai I.J."/>
        </authorList>
    </citation>
    <scope>NUCLEOTIDE SEQUENCE</scope>
    <source>
        <strain evidence="3">CCC161011</strain>
    </source>
</reference>
<protein>
    <submittedName>
        <fullName evidence="3">Uncharacterized protein</fullName>
    </submittedName>
</protein>
<keyword evidence="2" id="KW-1133">Transmembrane helix</keyword>
<feature type="transmembrane region" description="Helical" evidence="2">
    <location>
        <begin position="20"/>
        <end position="41"/>
    </location>
</feature>
<feature type="transmembrane region" description="Helical" evidence="2">
    <location>
        <begin position="165"/>
        <end position="188"/>
    </location>
</feature>
<keyword evidence="2" id="KW-0812">Transmembrane</keyword>
<dbReference type="AlphaFoldDB" id="A0A8H6WTR8"/>
<evidence type="ECO:0000313" key="4">
    <source>
        <dbReference type="Proteomes" id="UP000620124"/>
    </source>
</evidence>
<keyword evidence="4" id="KW-1185">Reference proteome</keyword>
<feature type="compositionally biased region" description="Basic and acidic residues" evidence="1">
    <location>
        <begin position="303"/>
        <end position="313"/>
    </location>
</feature>
<evidence type="ECO:0000256" key="1">
    <source>
        <dbReference type="SAM" id="MobiDB-lite"/>
    </source>
</evidence>
<feature type="transmembrane region" description="Helical" evidence="2">
    <location>
        <begin position="53"/>
        <end position="83"/>
    </location>
</feature>
<feature type="transmembrane region" description="Helical" evidence="2">
    <location>
        <begin position="209"/>
        <end position="232"/>
    </location>
</feature>
<dbReference type="EMBL" id="JACAZI010000037">
    <property type="protein sequence ID" value="KAF7328263.1"/>
    <property type="molecule type" value="Genomic_DNA"/>
</dbReference>
<dbReference type="OrthoDB" id="3019750at2759"/>
<feature type="transmembrane region" description="Helical" evidence="2">
    <location>
        <begin position="103"/>
        <end position="126"/>
    </location>
</feature>